<feature type="non-terminal residue" evidence="16">
    <location>
        <position position="1"/>
    </location>
</feature>
<proteinExistence type="predicted"/>
<feature type="domain" description="COS" evidence="15">
    <location>
        <begin position="400"/>
        <end position="459"/>
    </location>
</feature>
<evidence type="ECO:0000256" key="10">
    <source>
        <dbReference type="ARBA" id="ARBA00023242"/>
    </source>
</evidence>
<evidence type="ECO:0000256" key="12">
    <source>
        <dbReference type="SAM" id="Coils"/>
    </source>
</evidence>
<dbReference type="EMBL" id="CAJRST010001113">
    <property type="protein sequence ID" value="CAG5865880.1"/>
    <property type="molecule type" value="Genomic_DNA"/>
</dbReference>
<dbReference type="GO" id="GO:0008180">
    <property type="term" value="C:COP9 signalosome"/>
    <property type="evidence" value="ECO:0007669"/>
    <property type="project" value="UniProtKB-KW"/>
</dbReference>
<evidence type="ECO:0000256" key="7">
    <source>
        <dbReference type="ARBA" id="ARBA00022790"/>
    </source>
</evidence>
<dbReference type="GO" id="GO:0005737">
    <property type="term" value="C:cytoplasm"/>
    <property type="evidence" value="ECO:0007669"/>
    <property type="project" value="UniProtKB-SubCell"/>
</dbReference>
<evidence type="ECO:0000256" key="6">
    <source>
        <dbReference type="ARBA" id="ARBA00022786"/>
    </source>
</evidence>
<dbReference type="Gene3D" id="3.30.40.10">
    <property type="entry name" value="Zinc/RING finger domain, C3HC4 (zinc finger)"/>
    <property type="match status" value="1"/>
</dbReference>
<dbReference type="InterPro" id="IPR033205">
    <property type="entry name" value="COP9_CSN8"/>
</dbReference>
<dbReference type="SMART" id="SM00502">
    <property type="entry name" value="BBC"/>
    <property type="match status" value="1"/>
</dbReference>
<evidence type="ECO:0000256" key="3">
    <source>
        <dbReference type="ARBA" id="ARBA00022490"/>
    </source>
</evidence>
<dbReference type="PROSITE" id="PS51262">
    <property type="entry name" value="COS"/>
    <property type="match status" value="1"/>
</dbReference>
<keyword evidence="4" id="KW-0479">Metal-binding</keyword>
<dbReference type="OrthoDB" id="5351233at2759"/>
<dbReference type="GO" id="GO:0000338">
    <property type="term" value="P:protein deneddylation"/>
    <property type="evidence" value="ECO:0007669"/>
    <property type="project" value="InterPro"/>
</dbReference>
<evidence type="ECO:0000256" key="9">
    <source>
        <dbReference type="ARBA" id="ARBA00023054"/>
    </source>
</evidence>
<dbReference type="Pfam" id="PF10075">
    <property type="entry name" value="CSN8_PSD8_EIF3K"/>
    <property type="match status" value="2"/>
</dbReference>
<keyword evidence="10" id="KW-0539">Nucleus</keyword>
<dbReference type="SUPFAM" id="SSF57850">
    <property type="entry name" value="RING/U-box"/>
    <property type="match status" value="1"/>
</dbReference>
<evidence type="ECO:0000256" key="4">
    <source>
        <dbReference type="ARBA" id="ARBA00022723"/>
    </source>
</evidence>
<dbReference type="SMART" id="SM00336">
    <property type="entry name" value="BBOX"/>
    <property type="match status" value="1"/>
</dbReference>
<dbReference type="PANTHER" id="PTHR13339:SF0">
    <property type="entry name" value="COP9 SIGNALOSOME COMPLEX SUBUNIT 8"/>
    <property type="match status" value="1"/>
</dbReference>
<dbReference type="GO" id="GO:0008270">
    <property type="term" value="F:zinc ion binding"/>
    <property type="evidence" value="ECO:0007669"/>
    <property type="project" value="UniProtKB-KW"/>
</dbReference>
<keyword evidence="3" id="KW-0963">Cytoplasm</keyword>
<dbReference type="PROSITE" id="PS00518">
    <property type="entry name" value="ZF_RING_1"/>
    <property type="match status" value="1"/>
</dbReference>
<evidence type="ECO:0000313" key="17">
    <source>
        <dbReference type="Proteomes" id="UP000677803"/>
    </source>
</evidence>
<evidence type="ECO:0000259" key="13">
    <source>
        <dbReference type="PROSITE" id="PS50089"/>
    </source>
</evidence>
<keyword evidence="9 12" id="KW-0175">Coiled coil</keyword>
<evidence type="ECO:0000256" key="1">
    <source>
        <dbReference type="ARBA" id="ARBA00004123"/>
    </source>
</evidence>
<dbReference type="SMART" id="SM00184">
    <property type="entry name" value="RING"/>
    <property type="match status" value="1"/>
</dbReference>
<evidence type="ECO:0000259" key="14">
    <source>
        <dbReference type="PROSITE" id="PS50119"/>
    </source>
</evidence>
<dbReference type="PROSITE" id="PS50119">
    <property type="entry name" value="ZF_BBOX"/>
    <property type="match status" value="1"/>
</dbReference>
<keyword evidence="8" id="KW-0862">Zinc</keyword>
<dbReference type="AlphaFoldDB" id="A0A8S4AG09"/>
<dbReference type="InterPro" id="IPR003649">
    <property type="entry name" value="Bbox_C"/>
</dbReference>
<feature type="coiled-coil region" evidence="12">
    <location>
        <begin position="314"/>
        <end position="381"/>
    </location>
</feature>
<name>A0A8S4AG09_9TELE</name>
<dbReference type="InterPro" id="IPR013083">
    <property type="entry name" value="Znf_RING/FYVE/PHD"/>
</dbReference>
<keyword evidence="7" id="KW-0736">Signalosome</keyword>
<dbReference type="InterPro" id="IPR033464">
    <property type="entry name" value="CSN8_PSD8_EIF3K"/>
</dbReference>
<dbReference type="InterPro" id="IPR017907">
    <property type="entry name" value="Znf_RING_CS"/>
</dbReference>
<dbReference type="PANTHER" id="PTHR13339">
    <property type="entry name" value="COP9 SIGNALOSOME COMPLEX SUBUNIT 8"/>
    <property type="match status" value="1"/>
</dbReference>
<reference evidence="16" key="1">
    <citation type="submission" date="2021-05" db="EMBL/GenBank/DDBJ databases">
        <authorList>
            <person name="Tigano A."/>
        </authorList>
    </citation>
    <scope>NUCLEOTIDE SEQUENCE</scope>
</reference>
<dbReference type="Gene3D" id="1.20.5.170">
    <property type="match status" value="1"/>
</dbReference>
<evidence type="ECO:0000259" key="15">
    <source>
        <dbReference type="PROSITE" id="PS51262"/>
    </source>
</evidence>
<gene>
    <name evidence="16" type="ORF">MMEN_LOCUS2520</name>
</gene>
<organism evidence="16 17">
    <name type="scientific">Menidia menidia</name>
    <name type="common">Atlantic silverside</name>
    <dbReference type="NCBI Taxonomy" id="238744"/>
    <lineage>
        <taxon>Eukaryota</taxon>
        <taxon>Metazoa</taxon>
        <taxon>Chordata</taxon>
        <taxon>Craniata</taxon>
        <taxon>Vertebrata</taxon>
        <taxon>Euteleostomi</taxon>
        <taxon>Actinopterygii</taxon>
        <taxon>Neopterygii</taxon>
        <taxon>Teleostei</taxon>
        <taxon>Neoteleostei</taxon>
        <taxon>Acanthomorphata</taxon>
        <taxon>Ovalentaria</taxon>
        <taxon>Atherinomorphae</taxon>
        <taxon>Atheriniformes</taxon>
        <taxon>Atherinopsidae</taxon>
        <taxon>Menidiinae</taxon>
        <taxon>Menidia</taxon>
    </lineage>
</organism>
<protein>
    <submittedName>
        <fullName evidence="16">(Atlantic silverside) hypothetical protein</fullName>
    </submittedName>
</protein>
<dbReference type="SUPFAM" id="SSF57845">
    <property type="entry name" value="B-box zinc-binding domain"/>
    <property type="match status" value="1"/>
</dbReference>
<dbReference type="Proteomes" id="UP000677803">
    <property type="component" value="Unassembled WGS sequence"/>
</dbReference>
<dbReference type="CDD" id="cd16577">
    <property type="entry name" value="RING-HC_MuRF_C-II"/>
    <property type="match status" value="1"/>
</dbReference>
<dbReference type="Gene3D" id="3.30.160.60">
    <property type="entry name" value="Classic Zinc Finger"/>
    <property type="match status" value="1"/>
</dbReference>
<feature type="domain" description="B box-type" evidence="14">
    <location>
        <begin position="250"/>
        <end position="292"/>
    </location>
</feature>
<dbReference type="InterPro" id="IPR027370">
    <property type="entry name" value="Znf-RING_euk"/>
</dbReference>
<comment type="subcellular location">
    <subcellularLocation>
        <location evidence="2">Cytoplasm</location>
    </subcellularLocation>
    <subcellularLocation>
        <location evidence="1">Nucleus</location>
    </subcellularLocation>
</comment>
<evidence type="ECO:0000256" key="8">
    <source>
        <dbReference type="ARBA" id="ARBA00022833"/>
    </source>
</evidence>
<dbReference type="PROSITE" id="PS50089">
    <property type="entry name" value="ZF_RING_2"/>
    <property type="match status" value="1"/>
</dbReference>
<dbReference type="GO" id="GO:0010387">
    <property type="term" value="P:COP9 signalosome assembly"/>
    <property type="evidence" value="ECO:0007669"/>
    <property type="project" value="InterPro"/>
</dbReference>
<comment type="caution">
    <text evidence="16">The sequence shown here is derived from an EMBL/GenBank/DDBJ whole genome shotgun (WGS) entry which is preliminary data.</text>
</comment>
<evidence type="ECO:0000256" key="2">
    <source>
        <dbReference type="ARBA" id="ARBA00004496"/>
    </source>
</evidence>
<feature type="domain" description="RING-type" evidence="13">
    <location>
        <begin position="155"/>
        <end position="203"/>
    </location>
</feature>
<dbReference type="Pfam" id="PF13445">
    <property type="entry name" value="zf-RING_UBOX"/>
    <property type="match status" value="1"/>
</dbReference>
<evidence type="ECO:0000313" key="16">
    <source>
        <dbReference type="EMBL" id="CAG5865880.1"/>
    </source>
</evidence>
<dbReference type="Pfam" id="PF00643">
    <property type="entry name" value="zf-B_box"/>
    <property type="match status" value="1"/>
</dbReference>
<keyword evidence="6" id="KW-0833">Ubl conjugation pathway</keyword>
<dbReference type="InterPro" id="IPR017903">
    <property type="entry name" value="COS_domain"/>
</dbReference>
<dbReference type="InterPro" id="IPR001841">
    <property type="entry name" value="Znf_RING"/>
</dbReference>
<evidence type="ECO:0000256" key="5">
    <source>
        <dbReference type="ARBA" id="ARBA00022771"/>
    </source>
</evidence>
<keyword evidence="5 11" id="KW-0863">Zinc-finger</keyword>
<keyword evidence="17" id="KW-1185">Reference proteome</keyword>
<dbReference type="InterPro" id="IPR000315">
    <property type="entry name" value="Znf_B-box"/>
</dbReference>
<sequence>SKPLGVPVFLHGNTIVQKKCPAQQIGSIMPIAVIMEENFDKLLEQCEAQELEAPGGIATPQVYAQLLALYLLNNDMNNARYVWKRIPQAIKSANPELTAVWAVGQHIWQRDFPGIYAAIAAHQWSENILPVMEALQGSVVRPPSPMDSLEKQLSCPICLDMFTKPVVILPCQHNLCRSCASDLYDSRNPYRFSGGVFRCPTCRFEVVLDRHGVHGLQRNLLVENIIDLYKQQQEVTNSGNTETSLKTKESKEPLCQEHDDERINIYCVTCQVPTCSMCKVFGQHKDCEVAPLASVYQTQKGELSNAIDSLVASNGRLQALLNQMEDTCRTVQENAQRAKQGLAERFDLLYAVLEERKTVLLEQIAKEQDEKEAALHSLAERYTERLQASSELTDTAVRALEQSGAAEFLLASKGLITQTKDAAKSSLGEERPEPGFEKMDHFTLSTEHVEAVLAKMDFGIDTNVLIESTRQRAYSLVAQSYTSIAAEDLAAFVGYSVEEAVKGVVSQGWQADPATRMVMPKKPDPPPVSLVPNEQQLARLTDYVAFLEN</sequence>
<accession>A0A8S4AG09</accession>
<evidence type="ECO:0000256" key="11">
    <source>
        <dbReference type="PROSITE-ProRule" id="PRU00024"/>
    </source>
</evidence>